<sequence length="168" mass="19247">MHELRDLLIAVYTEVYADLLSDPFFSPERYWQRLESYAKWPGFALVTGWLGDDLIGYTLGYTLPKGSAWWRGFQGDVPPGALEEDGKRTFAVTQLMVLPVHQRRGYAGQLHDALLADRPEERATLLVKPDNVPARTAYLSWGWQRFGRLQPFNDAPVYDSLMIELDRA</sequence>
<dbReference type="GO" id="GO:0016747">
    <property type="term" value="F:acyltransferase activity, transferring groups other than amino-acyl groups"/>
    <property type="evidence" value="ECO:0007669"/>
    <property type="project" value="InterPro"/>
</dbReference>
<keyword evidence="2" id="KW-0808">Transferase</keyword>
<dbReference type="InterPro" id="IPR016181">
    <property type="entry name" value="Acyl_CoA_acyltransferase"/>
</dbReference>
<organism evidence="2 3">
    <name type="scientific">Amycolatopsis balhimycina DSM 5908</name>
    <dbReference type="NCBI Taxonomy" id="1081091"/>
    <lineage>
        <taxon>Bacteria</taxon>
        <taxon>Bacillati</taxon>
        <taxon>Actinomycetota</taxon>
        <taxon>Actinomycetes</taxon>
        <taxon>Pseudonocardiales</taxon>
        <taxon>Pseudonocardiaceae</taxon>
        <taxon>Amycolatopsis</taxon>
    </lineage>
</organism>
<dbReference type="Proteomes" id="UP000286716">
    <property type="component" value="Unassembled WGS sequence"/>
</dbReference>
<feature type="domain" description="N-acetyltransferase" evidence="1">
    <location>
        <begin position="1"/>
        <end position="164"/>
    </location>
</feature>
<evidence type="ECO:0000313" key="3">
    <source>
        <dbReference type="Proteomes" id="UP000286716"/>
    </source>
</evidence>
<accession>A0A428WAW2</accession>
<reference evidence="2 3" key="1">
    <citation type="submission" date="2018-05" db="EMBL/GenBank/DDBJ databases">
        <title>Evolution of GPA BGCs.</title>
        <authorList>
            <person name="Waglechner N."/>
            <person name="Wright G.D."/>
        </authorList>
    </citation>
    <scope>NUCLEOTIDE SEQUENCE [LARGE SCALE GENOMIC DNA]</scope>
    <source>
        <strain evidence="2 3">DSM 5908</strain>
    </source>
</reference>
<gene>
    <name evidence="2" type="ORF">DMA12_27570</name>
</gene>
<comment type="caution">
    <text evidence="2">The sequence shown here is derived from an EMBL/GenBank/DDBJ whole genome shotgun (WGS) entry which is preliminary data.</text>
</comment>
<dbReference type="AlphaFoldDB" id="A0A428WAW2"/>
<proteinExistence type="predicted"/>
<protein>
    <submittedName>
        <fullName evidence="2">GNAT family N-acetyltransferase</fullName>
    </submittedName>
</protein>
<dbReference type="Pfam" id="PF00583">
    <property type="entry name" value="Acetyltransf_1"/>
    <property type="match status" value="1"/>
</dbReference>
<dbReference type="InterPro" id="IPR000182">
    <property type="entry name" value="GNAT_dom"/>
</dbReference>
<evidence type="ECO:0000259" key="1">
    <source>
        <dbReference type="PROSITE" id="PS51186"/>
    </source>
</evidence>
<evidence type="ECO:0000313" key="2">
    <source>
        <dbReference type="EMBL" id="RSM40251.1"/>
    </source>
</evidence>
<name>A0A428WAW2_AMYBA</name>
<keyword evidence="3" id="KW-1185">Reference proteome</keyword>
<dbReference type="EMBL" id="QHHU01000041">
    <property type="protein sequence ID" value="RSM40251.1"/>
    <property type="molecule type" value="Genomic_DNA"/>
</dbReference>
<dbReference type="Gene3D" id="3.40.630.30">
    <property type="match status" value="1"/>
</dbReference>
<dbReference type="SUPFAM" id="SSF55729">
    <property type="entry name" value="Acyl-CoA N-acyltransferases (Nat)"/>
    <property type="match status" value="1"/>
</dbReference>
<dbReference type="PROSITE" id="PS51186">
    <property type="entry name" value="GNAT"/>
    <property type="match status" value="1"/>
</dbReference>
<dbReference type="OrthoDB" id="4536199at2"/>